<accession>A0ACB8V4L7</accession>
<dbReference type="EMBL" id="JALBCA010000017">
    <property type="protein sequence ID" value="KAI2390496.1"/>
    <property type="molecule type" value="Genomic_DNA"/>
</dbReference>
<sequence>MFSALHTLIVGAAAMLDADPKIPMTIKRFAALGDSYATGVGAGLELDPNCWKFSDSYPAQLSRADIYNGSNPEMQFLACSGTVMRSNWVQASSRGGKKWKQIWEQIGAIENADFVTLSVGGNDIGFFNVLNGCAYRFYGPASPDCEKMLMMAKKKIKSNEFALTYNQILDAILSKNTAKSFRVFVNGYSEFFDENLTSECDIESLGYWVGYRPRLLKELRGEVNKICKGLNEKIGEIIEKRNDKRIVFVDWAPKFDSHRFCRPGGGLMDGDTWFYDATFRSANLDLIDPKMCGPESQANPGDWGAQALCAIAFTHEQYPGLQPAIPRDVQPAGGRQPFGPGDARLFHPTPEGHKAIVDTILEAWPYTAAEDWPVSNDMDNDNNDGDEDGEDEDDGWYGDVIG</sequence>
<protein>
    <submittedName>
        <fullName evidence="1">Uncharacterized protein</fullName>
    </submittedName>
</protein>
<proteinExistence type="predicted"/>
<evidence type="ECO:0000313" key="1">
    <source>
        <dbReference type="EMBL" id="KAI2390496.1"/>
    </source>
</evidence>
<organism evidence="1">
    <name type="scientific">Ophidiomyces ophidiicola</name>
    <dbReference type="NCBI Taxonomy" id="1387563"/>
    <lineage>
        <taxon>Eukaryota</taxon>
        <taxon>Fungi</taxon>
        <taxon>Dikarya</taxon>
        <taxon>Ascomycota</taxon>
        <taxon>Pezizomycotina</taxon>
        <taxon>Eurotiomycetes</taxon>
        <taxon>Eurotiomycetidae</taxon>
        <taxon>Onygenales</taxon>
        <taxon>Onygenaceae</taxon>
        <taxon>Ophidiomyces</taxon>
    </lineage>
</organism>
<reference evidence="1" key="1">
    <citation type="journal article" date="2022" name="bioRxiv">
        <title>Population genetic analysis of Ophidiomyces ophidiicola, the causative agent of snake fungal disease, indicates recent introductions to the USA.</title>
        <authorList>
            <person name="Ladner J.T."/>
            <person name="Palmer J.M."/>
            <person name="Ettinger C.L."/>
            <person name="Stajich J.E."/>
            <person name="Farrell T.M."/>
            <person name="Glorioso B.M."/>
            <person name="Lawson B."/>
            <person name="Price S.J."/>
            <person name="Stengle A.G."/>
            <person name="Grear D.A."/>
            <person name="Lorch J.M."/>
        </authorList>
    </citation>
    <scope>NUCLEOTIDE SEQUENCE</scope>
    <source>
        <strain evidence="1">NWHC 24266-5</strain>
    </source>
</reference>
<name>A0ACB8V4L7_9EURO</name>
<gene>
    <name evidence="1" type="ORF">LOY88_001581</name>
</gene>
<comment type="caution">
    <text evidence="1">The sequence shown here is derived from an EMBL/GenBank/DDBJ whole genome shotgun (WGS) entry which is preliminary data.</text>
</comment>